<dbReference type="AlphaFoldDB" id="A0AAW0ZDL2"/>
<proteinExistence type="predicted"/>
<evidence type="ECO:0000313" key="1">
    <source>
        <dbReference type="EMBL" id="KAK9295501.1"/>
    </source>
</evidence>
<reference evidence="1 2" key="1">
    <citation type="submission" date="2024-05" db="EMBL/GenBank/DDBJ databases">
        <title>The nuclear and mitochondrial genome assemblies of Tetragonisca angustula (Apidae: Meliponini), a tiny yet remarkable pollinator in the Neotropics.</title>
        <authorList>
            <person name="Ferrari R."/>
            <person name="Ricardo P.C."/>
            <person name="Dias F.C."/>
            <person name="Araujo N.S."/>
            <person name="Soares D.O."/>
            <person name="Zhou Q.-S."/>
            <person name="Zhu C.-D."/>
            <person name="Coutinho L."/>
            <person name="Airas M.C."/>
            <person name="Batista T.M."/>
        </authorList>
    </citation>
    <scope>NUCLEOTIDE SEQUENCE [LARGE SCALE GENOMIC DNA]</scope>
    <source>
        <strain evidence="1">ASF017062</strain>
        <tissue evidence="1">Abdomen</tissue>
    </source>
</reference>
<evidence type="ECO:0000313" key="2">
    <source>
        <dbReference type="Proteomes" id="UP001432146"/>
    </source>
</evidence>
<dbReference type="EMBL" id="JAWNGG020000257">
    <property type="protein sequence ID" value="KAK9295501.1"/>
    <property type="molecule type" value="Genomic_DNA"/>
</dbReference>
<keyword evidence="2" id="KW-1185">Reference proteome</keyword>
<protein>
    <submittedName>
        <fullName evidence="1">Uncharacterized protein</fullName>
    </submittedName>
</protein>
<sequence>MERVLKSENLQAAVLVPGLPGKKKPHIIVHDVPNVMSEKELLASLRQRNLNSSENERPHDEVRISPKTGSWNAESINIVLEVSHKTKAIFLKQDRVYIG</sequence>
<gene>
    <name evidence="1" type="ORF">QLX08_010202</name>
</gene>
<accession>A0AAW0ZDL2</accession>
<comment type="caution">
    <text evidence="1">The sequence shown here is derived from an EMBL/GenBank/DDBJ whole genome shotgun (WGS) entry which is preliminary data.</text>
</comment>
<organism evidence="1 2">
    <name type="scientific">Tetragonisca angustula</name>
    <dbReference type="NCBI Taxonomy" id="166442"/>
    <lineage>
        <taxon>Eukaryota</taxon>
        <taxon>Metazoa</taxon>
        <taxon>Ecdysozoa</taxon>
        <taxon>Arthropoda</taxon>
        <taxon>Hexapoda</taxon>
        <taxon>Insecta</taxon>
        <taxon>Pterygota</taxon>
        <taxon>Neoptera</taxon>
        <taxon>Endopterygota</taxon>
        <taxon>Hymenoptera</taxon>
        <taxon>Apocrita</taxon>
        <taxon>Aculeata</taxon>
        <taxon>Apoidea</taxon>
        <taxon>Anthophila</taxon>
        <taxon>Apidae</taxon>
        <taxon>Tetragonisca</taxon>
    </lineage>
</organism>
<name>A0AAW0ZDL2_9HYME</name>
<dbReference type="Proteomes" id="UP001432146">
    <property type="component" value="Unassembled WGS sequence"/>
</dbReference>